<dbReference type="Pfam" id="PF00324">
    <property type="entry name" value="AA_permease"/>
    <property type="match status" value="1"/>
</dbReference>
<evidence type="ECO:0000256" key="1">
    <source>
        <dbReference type="ARBA" id="ARBA00004141"/>
    </source>
</evidence>
<gene>
    <name evidence="7" type="ORF">K461DRAFT_69338</name>
</gene>
<dbReference type="GO" id="GO:0055085">
    <property type="term" value="P:transmembrane transport"/>
    <property type="evidence" value="ECO:0007669"/>
    <property type="project" value="InterPro"/>
</dbReference>
<protein>
    <recommendedName>
        <fullName evidence="6">Amino acid permease/ SLC12A domain-containing protein</fullName>
    </recommendedName>
</protein>
<dbReference type="Proteomes" id="UP000799439">
    <property type="component" value="Unassembled WGS sequence"/>
</dbReference>
<reference evidence="7" key="1">
    <citation type="journal article" date="2020" name="Stud. Mycol.">
        <title>101 Dothideomycetes genomes: a test case for predicting lifestyles and emergence of pathogens.</title>
        <authorList>
            <person name="Haridas S."/>
            <person name="Albert R."/>
            <person name="Binder M."/>
            <person name="Bloem J."/>
            <person name="Labutti K."/>
            <person name="Salamov A."/>
            <person name="Andreopoulos B."/>
            <person name="Baker S."/>
            <person name="Barry K."/>
            <person name="Bills G."/>
            <person name="Bluhm B."/>
            <person name="Cannon C."/>
            <person name="Castanera R."/>
            <person name="Culley D."/>
            <person name="Daum C."/>
            <person name="Ezra D."/>
            <person name="Gonzalez J."/>
            <person name="Henrissat B."/>
            <person name="Kuo A."/>
            <person name="Liang C."/>
            <person name="Lipzen A."/>
            <person name="Lutzoni F."/>
            <person name="Magnuson J."/>
            <person name="Mondo S."/>
            <person name="Nolan M."/>
            <person name="Ohm R."/>
            <person name="Pangilinan J."/>
            <person name="Park H.-J."/>
            <person name="Ramirez L."/>
            <person name="Alfaro M."/>
            <person name="Sun H."/>
            <person name="Tritt A."/>
            <person name="Yoshinaga Y."/>
            <person name="Zwiers L.-H."/>
            <person name="Turgeon B."/>
            <person name="Goodwin S."/>
            <person name="Spatafora J."/>
            <person name="Crous P."/>
            <person name="Grigoriev I."/>
        </authorList>
    </citation>
    <scope>NUCLEOTIDE SEQUENCE</scope>
    <source>
        <strain evidence="7">CBS 260.36</strain>
    </source>
</reference>
<feature type="domain" description="Amino acid permease/ SLC12A" evidence="6">
    <location>
        <begin position="11"/>
        <end position="65"/>
    </location>
</feature>
<dbReference type="EMBL" id="ML996094">
    <property type="protein sequence ID" value="KAF2148161.1"/>
    <property type="molecule type" value="Genomic_DNA"/>
</dbReference>
<accession>A0A9P4ITP5</accession>
<dbReference type="InterPro" id="IPR004841">
    <property type="entry name" value="AA-permease/SLC12A_dom"/>
</dbReference>
<evidence type="ECO:0000259" key="6">
    <source>
        <dbReference type="Pfam" id="PF00324"/>
    </source>
</evidence>
<organism evidence="7 8">
    <name type="scientific">Myriangium duriaei CBS 260.36</name>
    <dbReference type="NCBI Taxonomy" id="1168546"/>
    <lineage>
        <taxon>Eukaryota</taxon>
        <taxon>Fungi</taxon>
        <taxon>Dikarya</taxon>
        <taxon>Ascomycota</taxon>
        <taxon>Pezizomycotina</taxon>
        <taxon>Dothideomycetes</taxon>
        <taxon>Dothideomycetidae</taxon>
        <taxon>Myriangiales</taxon>
        <taxon>Myriangiaceae</taxon>
        <taxon>Myriangium</taxon>
    </lineage>
</organism>
<evidence type="ECO:0000256" key="3">
    <source>
        <dbReference type="ARBA" id="ARBA00022989"/>
    </source>
</evidence>
<dbReference type="AlphaFoldDB" id="A0A9P4ITP5"/>
<keyword evidence="8" id="KW-1185">Reference proteome</keyword>
<evidence type="ECO:0000256" key="2">
    <source>
        <dbReference type="ARBA" id="ARBA00022692"/>
    </source>
</evidence>
<feature type="transmembrane region" description="Helical" evidence="5">
    <location>
        <begin position="27"/>
        <end position="46"/>
    </location>
</feature>
<evidence type="ECO:0000256" key="4">
    <source>
        <dbReference type="ARBA" id="ARBA00023136"/>
    </source>
</evidence>
<keyword evidence="3 5" id="KW-1133">Transmembrane helix</keyword>
<keyword evidence="2 5" id="KW-0812">Transmembrane</keyword>
<keyword evidence="4 5" id="KW-0472">Membrane</keyword>
<name>A0A9P4ITP5_9PEZI</name>
<feature type="transmembrane region" description="Helical" evidence="5">
    <location>
        <begin position="53"/>
        <end position="69"/>
    </location>
</feature>
<evidence type="ECO:0000313" key="7">
    <source>
        <dbReference type="EMBL" id="KAF2148161.1"/>
    </source>
</evidence>
<dbReference type="OrthoDB" id="3942904at2759"/>
<dbReference type="GO" id="GO:0016020">
    <property type="term" value="C:membrane"/>
    <property type="evidence" value="ECO:0007669"/>
    <property type="project" value="UniProtKB-SubCell"/>
</dbReference>
<evidence type="ECO:0000256" key="5">
    <source>
        <dbReference type="SAM" id="Phobius"/>
    </source>
</evidence>
<evidence type="ECO:0000313" key="8">
    <source>
        <dbReference type="Proteomes" id="UP000799439"/>
    </source>
</evidence>
<sequence>MCPYRAMVIVATHWVDDSFGFALGWKLFFYEAVFIPFEASALDLVITFWSDKVPLVAVCVGCIVLYGWTMKINATLISAVEHILDITSL</sequence>
<proteinExistence type="predicted"/>
<comment type="subcellular location">
    <subcellularLocation>
        <location evidence="1">Membrane</location>
        <topology evidence="1">Multi-pass membrane protein</topology>
    </subcellularLocation>
</comment>
<comment type="caution">
    <text evidence="7">The sequence shown here is derived from an EMBL/GenBank/DDBJ whole genome shotgun (WGS) entry which is preliminary data.</text>
</comment>